<accession>T1JEM2</accession>
<sequence>MRRLQLLQKTVFLRNGFCIQKRIEMNFLLTGLLMLAFVQKGISIECYFLTCELPPAPCNLSILTPRCRDGNKCYKNQIKETETVSRGCTTWEKSGDGCSKE</sequence>
<name>T1JEM2_STRMM</name>
<dbReference type="Proteomes" id="UP000014500">
    <property type="component" value="Unassembled WGS sequence"/>
</dbReference>
<dbReference type="AlphaFoldDB" id="T1JEM2"/>
<keyword evidence="2" id="KW-1185">Reference proteome</keyword>
<dbReference type="EMBL" id="JH432127">
    <property type="status" value="NOT_ANNOTATED_CDS"/>
    <property type="molecule type" value="Genomic_DNA"/>
</dbReference>
<reference evidence="2" key="1">
    <citation type="submission" date="2011-05" db="EMBL/GenBank/DDBJ databases">
        <authorList>
            <person name="Richards S.R."/>
            <person name="Qu J."/>
            <person name="Jiang H."/>
            <person name="Jhangiani S.N."/>
            <person name="Agravi P."/>
            <person name="Goodspeed R."/>
            <person name="Gross S."/>
            <person name="Mandapat C."/>
            <person name="Jackson L."/>
            <person name="Mathew T."/>
            <person name="Pu L."/>
            <person name="Thornton R."/>
            <person name="Saada N."/>
            <person name="Wilczek-Boney K.B."/>
            <person name="Lee S."/>
            <person name="Kovar C."/>
            <person name="Wu Y."/>
            <person name="Scherer S.E."/>
            <person name="Worley K.C."/>
            <person name="Muzny D.M."/>
            <person name="Gibbs R."/>
        </authorList>
    </citation>
    <scope>NUCLEOTIDE SEQUENCE</scope>
    <source>
        <strain evidence="2">Brora</strain>
    </source>
</reference>
<dbReference type="EnsemblMetazoa" id="SMAR012272-RA">
    <property type="protein sequence ID" value="SMAR012272-PA"/>
    <property type="gene ID" value="SMAR012272"/>
</dbReference>
<evidence type="ECO:0000313" key="2">
    <source>
        <dbReference type="Proteomes" id="UP000014500"/>
    </source>
</evidence>
<proteinExistence type="predicted"/>
<evidence type="ECO:0000313" key="1">
    <source>
        <dbReference type="EnsemblMetazoa" id="SMAR012272-PA"/>
    </source>
</evidence>
<dbReference type="HOGENOM" id="CLU_2298811_0_0_1"/>
<reference evidence="1" key="2">
    <citation type="submission" date="2015-02" db="UniProtKB">
        <authorList>
            <consortium name="EnsemblMetazoa"/>
        </authorList>
    </citation>
    <scope>IDENTIFICATION</scope>
</reference>
<protein>
    <submittedName>
        <fullName evidence="1">Uncharacterized protein</fullName>
    </submittedName>
</protein>
<organism evidence="1 2">
    <name type="scientific">Strigamia maritima</name>
    <name type="common">European centipede</name>
    <name type="synonym">Geophilus maritimus</name>
    <dbReference type="NCBI Taxonomy" id="126957"/>
    <lineage>
        <taxon>Eukaryota</taxon>
        <taxon>Metazoa</taxon>
        <taxon>Ecdysozoa</taxon>
        <taxon>Arthropoda</taxon>
        <taxon>Myriapoda</taxon>
        <taxon>Chilopoda</taxon>
        <taxon>Pleurostigmophora</taxon>
        <taxon>Geophilomorpha</taxon>
        <taxon>Linotaeniidae</taxon>
        <taxon>Strigamia</taxon>
    </lineage>
</organism>